<feature type="region of interest" description="Disordered" evidence="1">
    <location>
        <begin position="293"/>
        <end position="324"/>
    </location>
</feature>
<name>A0A4Y7RXD0_9FIRM</name>
<evidence type="ECO:0000313" key="4">
    <source>
        <dbReference type="Proteomes" id="UP000297597"/>
    </source>
</evidence>
<evidence type="ECO:0000256" key="1">
    <source>
        <dbReference type="SAM" id="MobiDB-lite"/>
    </source>
</evidence>
<dbReference type="InterPro" id="IPR052345">
    <property type="entry name" value="Rad_response_metalloprotease"/>
</dbReference>
<sequence>MFLREAEITEPPINVIELIEVFGRIKWHEDAEDGFTIYDEKRGKYCIFIDPRTIDGRITWTMCHELAHIVLMHFVEYDMDRLTPREEKILDRECDIFVREFLMPEEWVLRYYEPPLSVPQLGKLKDKFSVSWEAVTYRFNELGICEKIEIDQLFAEWNSVRGSGSAYTAHAVVEREEPVLLGINYCLSNGTREVIRLSMPIKIVGTDNNDRFTECPICGNSDFSYNAHFCKICGHYLFNECLNSSDDPRLAHEECGMANASNALFCERCGSKTMLYEYMEKVGYSEDGMKEIAVGAGSGSGSGSEPEPAPEDNTISFNPDDIPF</sequence>
<dbReference type="PANTHER" id="PTHR43236:SF2">
    <property type="entry name" value="BLL0069 PROTEIN"/>
    <property type="match status" value="1"/>
</dbReference>
<dbReference type="InterPro" id="IPR010359">
    <property type="entry name" value="IrrE_HExxH"/>
</dbReference>
<keyword evidence="4" id="KW-1185">Reference proteome</keyword>
<accession>A0A4Y7RXD0</accession>
<gene>
    <name evidence="3" type="ORF">Pmgp_00314</name>
</gene>
<dbReference type="AlphaFoldDB" id="A0A4Y7RXD0"/>
<protein>
    <recommendedName>
        <fullName evidence="2">IrrE N-terminal-like domain-containing protein</fullName>
    </recommendedName>
</protein>
<feature type="domain" description="IrrE N-terminal-like" evidence="2">
    <location>
        <begin position="40"/>
        <end position="139"/>
    </location>
</feature>
<evidence type="ECO:0000259" key="2">
    <source>
        <dbReference type="Pfam" id="PF06114"/>
    </source>
</evidence>
<dbReference type="RefSeq" id="WP_192902723.1">
    <property type="nucleotide sequence ID" value="NZ_QFFZ01000002.1"/>
</dbReference>
<dbReference type="Proteomes" id="UP000297597">
    <property type="component" value="Unassembled WGS sequence"/>
</dbReference>
<comment type="caution">
    <text evidence="3">The sequence shown here is derived from an EMBL/GenBank/DDBJ whole genome shotgun (WGS) entry which is preliminary data.</text>
</comment>
<dbReference type="Gene3D" id="1.10.10.2910">
    <property type="match status" value="1"/>
</dbReference>
<proteinExistence type="predicted"/>
<organism evidence="3 4">
    <name type="scientific">Pelotomaculum propionicicum</name>
    <dbReference type="NCBI Taxonomy" id="258475"/>
    <lineage>
        <taxon>Bacteria</taxon>
        <taxon>Bacillati</taxon>
        <taxon>Bacillota</taxon>
        <taxon>Clostridia</taxon>
        <taxon>Eubacteriales</taxon>
        <taxon>Desulfotomaculaceae</taxon>
        <taxon>Pelotomaculum</taxon>
    </lineage>
</organism>
<evidence type="ECO:0000313" key="3">
    <source>
        <dbReference type="EMBL" id="TEB13420.1"/>
    </source>
</evidence>
<dbReference type="EMBL" id="QFFZ01000002">
    <property type="protein sequence ID" value="TEB13420.1"/>
    <property type="molecule type" value="Genomic_DNA"/>
</dbReference>
<dbReference type="PANTHER" id="PTHR43236">
    <property type="entry name" value="ANTITOXIN HIGA1"/>
    <property type="match status" value="1"/>
</dbReference>
<dbReference type="Pfam" id="PF06114">
    <property type="entry name" value="Peptidase_M78"/>
    <property type="match status" value="1"/>
</dbReference>
<reference evidence="3 4" key="1">
    <citation type="journal article" date="2018" name="Environ. Microbiol.">
        <title>Novel energy conservation strategies and behaviour of Pelotomaculum schinkii driving syntrophic propionate catabolism.</title>
        <authorList>
            <person name="Hidalgo-Ahumada C.A.P."/>
            <person name="Nobu M.K."/>
            <person name="Narihiro T."/>
            <person name="Tamaki H."/>
            <person name="Liu W.T."/>
            <person name="Kamagata Y."/>
            <person name="Stams A.J.M."/>
            <person name="Imachi H."/>
            <person name="Sousa D.Z."/>
        </authorList>
    </citation>
    <scope>NUCLEOTIDE SEQUENCE [LARGE SCALE GENOMIC DNA]</scope>
    <source>
        <strain evidence="3 4">MGP</strain>
    </source>
</reference>